<evidence type="ECO:0000313" key="9">
    <source>
        <dbReference type="EMBL" id="MDQ0467330.1"/>
    </source>
</evidence>
<comment type="similarity">
    <text evidence="7">Belongs to the binding-protein-dependent transport system permease family.</text>
</comment>
<keyword evidence="4 7" id="KW-0812">Transmembrane</keyword>
<feature type="transmembrane region" description="Helical" evidence="7">
    <location>
        <begin position="191"/>
        <end position="212"/>
    </location>
</feature>
<evidence type="ECO:0000313" key="10">
    <source>
        <dbReference type="Proteomes" id="UP001242480"/>
    </source>
</evidence>
<comment type="subcellular location">
    <subcellularLocation>
        <location evidence="1 7">Cell membrane</location>
        <topology evidence="1 7">Multi-pass membrane protein</topology>
    </subcellularLocation>
</comment>
<keyword evidence="6 7" id="KW-0472">Membrane</keyword>
<dbReference type="InterPro" id="IPR050901">
    <property type="entry name" value="BP-dep_ABC_trans_perm"/>
</dbReference>
<dbReference type="Gene3D" id="1.10.3720.10">
    <property type="entry name" value="MetI-like"/>
    <property type="match status" value="1"/>
</dbReference>
<gene>
    <name evidence="9" type="ORF">QO011_000325</name>
</gene>
<dbReference type="RefSeq" id="WP_307266789.1">
    <property type="nucleotide sequence ID" value="NZ_JAUSVX010000001.1"/>
</dbReference>
<dbReference type="Proteomes" id="UP001242480">
    <property type="component" value="Unassembled WGS sequence"/>
</dbReference>
<feature type="transmembrane region" description="Helical" evidence="7">
    <location>
        <begin position="78"/>
        <end position="98"/>
    </location>
</feature>
<evidence type="ECO:0000256" key="5">
    <source>
        <dbReference type="ARBA" id="ARBA00022989"/>
    </source>
</evidence>
<proteinExistence type="inferred from homology"/>
<protein>
    <submittedName>
        <fullName evidence="9">ABC-type glycerol-3-phosphate transport system permease component</fullName>
    </submittedName>
</protein>
<dbReference type="EMBL" id="JAUSVX010000001">
    <property type="protein sequence ID" value="MDQ0467330.1"/>
    <property type="molecule type" value="Genomic_DNA"/>
</dbReference>
<accession>A0ABU0IZ88</accession>
<dbReference type="PANTHER" id="PTHR32243">
    <property type="entry name" value="MALTOSE TRANSPORT SYSTEM PERMEASE-RELATED"/>
    <property type="match status" value="1"/>
</dbReference>
<evidence type="ECO:0000256" key="3">
    <source>
        <dbReference type="ARBA" id="ARBA00022475"/>
    </source>
</evidence>
<feature type="transmembrane region" description="Helical" evidence="7">
    <location>
        <begin position="245"/>
        <end position="266"/>
    </location>
</feature>
<evidence type="ECO:0000256" key="7">
    <source>
        <dbReference type="RuleBase" id="RU363032"/>
    </source>
</evidence>
<evidence type="ECO:0000259" key="8">
    <source>
        <dbReference type="PROSITE" id="PS50928"/>
    </source>
</evidence>
<reference evidence="9 10" key="1">
    <citation type="submission" date="2023-07" db="EMBL/GenBank/DDBJ databases">
        <title>Genomic Encyclopedia of Type Strains, Phase IV (KMG-IV): sequencing the most valuable type-strain genomes for metagenomic binning, comparative biology and taxonomic classification.</title>
        <authorList>
            <person name="Goeker M."/>
        </authorList>
    </citation>
    <scope>NUCLEOTIDE SEQUENCE [LARGE SCALE GENOMIC DNA]</scope>
    <source>
        <strain evidence="9 10">DSM 19619</strain>
    </source>
</reference>
<comment type="caution">
    <text evidence="9">The sequence shown here is derived from an EMBL/GenBank/DDBJ whole genome shotgun (WGS) entry which is preliminary data.</text>
</comment>
<dbReference type="CDD" id="cd06261">
    <property type="entry name" value="TM_PBP2"/>
    <property type="match status" value="1"/>
</dbReference>
<feature type="transmembrane region" description="Helical" evidence="7">
    <location>
        <begin position="9"/>
        <end position="32"/>
    </location>
</feature>
<keyword evidence="3" id="KW-1003">Cell membrane</keyword>
<dbReference type="SUPFAM" id="SSF161098">
    <property type="entry name" value="MetI-like"/>
    <property type="match status" value="1"/>
</dbReference>
<organism evidence="9 10">
    <name type="scientific">Labrys wisconsinensis</name>
    <dbReference type="NCBI Taxonomy" id="425677"/>
    <lineage>
        <taxon>Bacteria</taxon>
        <taxon>Pseudomonadati</taxon>
        <taxon>Pseudomonadota</taxon>
        <taxon>Alphaproteobacteria</taxon>
        <taxon>Hyphomicrobiales</taxon>
        <taxon>Xanthobacteraceae</taxon>
        <taxon>Labrys</taxon>
    </lineage>
</organism>
<dbReference type="InterPro" id="IPR000515">
    <property type="entry name" value="MetI-like"/>
</dbReference>
<name>A0ABU0IZ88_9HYPH</name>
<feature type="domain" description="ABC transmembrane type-1" evidence="8">
    <location>
        <begin position="74"/>
        <end position="266"/>
    </location>
</feature>
<feature type="transmembrane region" description="Helical" evidence="7">
    <location>
        <begin position="110"/>
        <end position="131"/>
    </location>
</feature>
<evidence type="ECO:0000256" key="2">
    <source>
        <dbReference type="ARBA" id="ARBA00022448"/>
    </source>
</evidence>
<dbReference type="PANTHER" id="PTHR32243:SF18">
    <property type="entry name" value="INNER MEMBRANE ABC TRANSPORTER PERMEASE PROTEIN YCJP"/>
    <property type="match status" value="1"/>
</dbReference>
<keyword evidence="2 7" id="KW-0813">Transport</keyword>
<feature type="transmembrane region" description="Helical" evidence="7">
    <location>
        <begin position="143"/>
        <end position="162"/>
    </location>
</feature>
<dbReference type="PROSITE" id="PS50928">
    <property type="entry name" value="ABC_TM1"/>
    <property type="match status" value="1"/>
</dbReference>
<evidence type="ECO:0000256" key="4">
    <source>
        <dbReference type="ARBA" id="ARBA00022692"/>
    </source>
</evidence>
<evidence type="ECO:0000256" key="1">
    <source>
        <dbReference type="ARBA" id="ARBA00004651"/>
    </source>
</evidence>
<sequence length="281" mass="30715">MVVNRSQRLIAGVATYATLAVFCVLCLFPFLWMLDTALKPPAEVMSSRPTFLIAAPTLKNFAAVLLDSDFLVYFRNSLIVAGASTLFTLVVSVFASYALSRWGYQTVSRLVGGAMVVSQMIPGVLLLVPLYVLMRHLGLLSTYWALIIVYCTFMIPLVTFMLKGFFDGIPIELEEAAEIDGCSRLGFIRRILLPLSAPGILATGVFAFVAAWNEFMFGYVLINDDARRTLTPGIMIFKGSHQTDWGLLMAASVLAVVPVALGFVYLQRFLVESLSAGAVKG</sequence>
<dbReference type="Pfam" id="PF00528">
    <property type="entry name" value="BPD_transp_1"/>
    <property type="match status" value="1"/>
</dbReference>
<evidence type="ECO:0000256" key="6">
    <source>
        <dbReference type="ARBA" id="ARBA00023136"/>
    </source>
</evidence>
<dbReference type="InterPro" id="IPR035906">
    <property type="entry name" value="MetI-like_sf"/>
</dbReference>
<keyword evidence="10" id="KW-1185">Reference proteome</keyword>
<keyword evidence="5 7" id="KW-1133">Transmembrane helix</keyword>